<dbReference type="GO" id="GO:0003700">
    <property type="term" value="F:DNA-binding transcription factor activity"/>
    <property type="evidence" value="ECO:0007669"/>
    <property type="project" value="InterPro"/>
</dbReference>
<sequence length="465" mass="50966">MAVWHPRIIESARVKYIGVVEALESDIKTRVVKPGDRLPPQRQIANDLGIDLTTVTRAMNEAAKRGLVDAQAGSGTFIAQTAFTNYNSIHITEGKPLDLSMNNPPIPSHLNLEQDIAATLNELSASSSKPLHHLSYQETAGHPDDREAGGVWLAQKLEKVSADLILIASGAHSAIYSILSYLQRTGAKSILAPELCYPGLRSIADHLQLDVFSVAMDESGIIPDDLERVIKKHQPDAFYFTPNIDNPTTATLMLERRLQLAELAREHDLKLIEDDPYYPFLDKPLPALYSLAPELTWHIATVSKCLSPALRVAYVVAPQLDDALSLAEEMRISSIMAPPLMSAVVARWIRTGHITHIVDAIKAENIKRQELANAILDTQKLLTNPVAPHLWLQLPKGARALDFSERASRIGVSVVPSTAFVSTRSRVQAVRVSLGGASDYPALRHGLTLLADLCDAKQTRSKSII</sequence>
<evidence type="ECO:0000256" key="5">
    <source>
        <dbReference type="ARBA" id="ARBA00023163"/>
    </source>
</evidence>
<dbReference type="InterPro" id="IPR051446">
    <property type="entry name" value="HTH_trans_reg/aminotransferase"/>
</dbReference>
<evidence type="ECO:0000313" key="7">
    <source>
        <dbReference type="EMBL" id="KGM06753.1"/>
    </source>
</evidence>
<protein>
    <submittedName>
        <fullName evidence="7">Transcriptional regulator, GntR family domain/Aspartate aminotransferase</fullName>
        <ecNumber evidence="7">2.6.1.1</ecNumber>
    </submittedName>
</protein>
<dbReference type="InterPro" id="IPR015424">
    <property type="entry name" value="PyrdxlP-dep_Trfase"/>
</dbReference>
<keyword evidence="5" id="KW-0804">Transcription</keyword>
<dbReference type="Gene3D" id="3.40.640.10">
    <property type="entry name" value="Type I PLP-dependent aspartate aminotransferase-like (Major domain)"/>
    <property type="match status" value="1"/>
</dbReference>
<dbReference type="Gene3D" id="1.10.10.10">
    <property type="entry name" value="Winged helix-like DNA-binding domain superfamily/Winged helix DNA-binding domain"/>
    <property type="match status" value="1"/>
</dbReference>
<dbReference type="GO" id="GO:0030170">
    <property type="term" value="F:pyridoxal phosphate binding"/>
    <property type="evidence" value="ECO:0007669"/>
    <property type="project" value="InterPro"/>
</dbReference>
<dbReference type="SUPFAM" id="SSF53383">
    <property type="entry name" value="PLP-dependent transferases"/>
    <property type="match status" value="1"/>
</dbReference>
<keyword evidence="7" id="KW-0808">Transferase</keyword>
<comment type="similarity">
    <text evidence="1">In the C-terminal section; belongs to the class-I pyridoxal-phosphate-dependent aminotransferase family.</text>
</comment>
<dbReference type="InterPro" id="IPR036390">
    <property type="entry name" value="WH_DNA-bd_sf"/>
</dbReference>
<dbReference type="GO" id="GO:0004069">
    <property type="term" value="F:L-aspartate:2-oxoglutarate aminotransferase activity"/>
    <property type="evidence" value="ECO:0007669"/>
    <property type="project" value="UniProtKB-EC"/>
</dbReference>
<keyword evidence="3" id="KW-0805">Transcription regulation</keyword>
<dbReference type="SUPFAM" id="SSF46785">
    <property type="entry name" value="Winged helix' DNA-binding domain"/>
    <property type="match status" value="1"/>
</dbReference>
<dbReference type="SMART" id="SM00345">
    <property type="entry name" value="HTH_GNTR"/>
    <property type="match status" value="1"/>
</dbReference>
<evidence type="ECO:0000256" key="3">
    <source>
        <dbReference type="ARBA" id="ARBA00023015"/>
    </source>
</evidence>
<dbReference type="PANTHER" id="PTHR46577:SF1">
    <property type="entry name" value="HTH-TYPE TRANSCRIPTIONAL REGULATORY PROTEIN GABR"/>
    <property type="match status" value="1"/>
</dbReference>
<name>A0A0A0BE22_9GAMM</name>
<dbReference type="Pfam" id="PF00392">
    <property type="entry name" value="GntR"/>
    <property type="match status" value="1"/>
</dbReference>
<dbReference type="EC" id="2.6.1.1" evidence="7"/>
<dbReference type="GO" id="GO:0003677">
    <property type="term" value="F:DNA binding"/>
    <property type="evidence" value="ECO:0007669"/>
    <property type="project" value="UniProtKB-KW"/>
</dbReference>
<dbReference type="InterPro" id="IPR015421">
    <property type="entry name" value="PyrdxlP-dep_Trfase_major"/>
</dbReference>
<keyword evidence="4" id="KW-0238">DNA-binding</keyword>
<evidence type="ECO:0000313" key="8">
    <source>
        <dbReference type="Proteomes" id="UP000029999"/>
    </source>
</evidence>
<dbReference type="Pfam" id="PF00155">
    <property type="entry name" value="Aminotran_1_2"/>
    <property type="match status" value="1"/>
</dbReference>
<dbReference type="InterPro" id="IPR000524">
    <property type="entry name" value="Tscrpt_reg_HTH_GntR"/>
</dbReference>
<keyword evidence="2" id="KW-0663">Pyridoxal phosphate</keyword>
<keyword evidence="7" id="KW-0032">Aminotransferase</keyword>
<dbReference type="CDD" id="cd07377">
    <property type="entry name" value="WHTH_GntR"/>
    <property type="match status" value="1"/>
</dbReference>
<proteinExistence type="inferred from homology"/>
<feature type="domain" description="HTH gntR-type" evidence="6">
    <location>
        <begin position="13"/>
        <end position="81"/>
    </location>
</feature>
<gene>
    <name evidence="7" type="ORF">LP43_1245</name>
</gene>
<dbReference type="EMBL" id="JRQD01000003">
    <property type="protein sequence ID" value="KGM06753.1"/>
    <property type="molecule type" value="Genomic_DNA"/>
</dbReference>
<dbReference type="Proteomes" id="UP000029999">
    <property type="component" value="Unassembled WGS sequence"/>
</dbReference>
<dbReference type="CDD" id="cd00609">
    <property type="entry name" value="AAT_like"/>
    <property type="match status" value="1"/>
</dbReference>
<dbReference type="PROSITE" id="PS50949">
    <property type="entry name" value="HTH_GNTR"/>
    <property type="match status" value="1"/>
</dbReference>
<comment type="caution">
    <text evidence="7">The sequence shown here is derived from an EMBL/GenBank/DDBJ whole genome shotgun (WGS) entry which is preliminary data.</text>
</comment>
<dbReference type="RefSeq" id="WP_036313306.1">
    <property type="nucleotide sequence ID" value="NZ_JRQD01000003.1"/>
</dbReference>
<dbReference type="InterPro" id="IPR004839">
    <property type="entry name" value="Aminotransferase_I/II_large"/>
</dbReference>
<evidence type="ECO:0000259" key="6">
    <source>
        <dbReference type="PROSITE" id="PS50949"/>
    </source>
</evidence>
<evidence type="ECO:0000256" key="1">
    <source>
        <dbReference type="ARBA" id="ARBA00005384"/>
    </source>
</evidence>
<reference evidence="7 8" key="1">
    <citation type="submission" date="2014-09" db="EMBL/GenBank/DDBJ databases">
        <authorList>
            <person name="Grob C."/>
            <person name="Taubert M."/>
            <person name="Howat A.M."/>
            <person name="Burns O.J."/>
            <person name="Dixon J.L."/>
            <person name="Chen Y."/>
            <person name="Murrell J.C."/>
        </authorList>
    </citation>
    <scope>NUCLEOTIDE SEQUENCE [LARGE SCALE GENOMIC DNA]</scope>
    <source>
        <strain evidence="7">L4</strain>
    </source>
</reference>
<dbReference type="AlphaFoldDB" id="A0A0A0BE22"/>
<dbReference type="STRING" id="392484.LP43_1245"/>
<evidence type="ECO:0000256" key="2">
    <source>
        <dbReference type="ARBA" id="ARBA00022898"/>
    </source>
</evidence>
<organism evidence="7 8">
    <name type="scientific">Methylophaga thiooxydans</name>
    <dbReference type="NCBI Taxonomy" id="392484"/>
    <lineage>
        <taxon>Bacteria</taxon>
        <taxon>Pseudomonadati</taxon>
        <taxon>Pseudomonadota</taxon>
        <taxon>Gammaproteobacteria</taxon>
        <taxon>Thiotrichales</taxon>
        <taxon>Piscirickettsiaceae</taxon>
        <taxon>Methylophaga</taxon>
    </lineage>
</organism>
<dbReference type="InterPro" id="IPR036388">
    <property type="entry name" value="WH-like_DNA-bd_sf"/>
</dbReference>
<accession>A0A0A0BE22</accession>
<evidence type="ECO:0000256" key="4">
    <source>
        <dbReference type="ARBA" id="ARBA00023125"/>
    </source>
</evidence>
<dbReference type="PANTHER" id="PTHR46577">
    <property type="entry name" value="HTH-TYPE TRANSCRIPTIONAL REGULATORY PROTEIN GABR"/>
    <property type="match status" value="1"/>
</dbReference>